<sequence>MARGGRRMKRGGSRGG</sequence>
<dbReference type="EMBL" id="GBRH01187689">
    <property type="protein sequence ID" value="JAE10207.1"/>
    <property type="molecule type" value="Transcribed_RNA"/>
</dbReference>
<reference evidence="1" key="1">
    <citation type="submission" date="2014-09" db="EMBL/GenBank/DDBJ databases">
        <authorList>
            <person name="Magalhaes I.L.F."/>
            <person name="Oliveira U."/>
            <person name="Santos F.R."/>
            <person name="Vidigal T.H.D.A."/>
            <person name="Brescovit A.D."/>
            <person name="Santos A.J."/>
        </authorList>
    </citation>
    <scope>NUCLEOTIDE SEQUENCE</scope>
    <source>
        <tissue evidence="1">Shoot tissue taken approximately 20 cm above the soil surface</tissue>
    </source>
</reference>
<name>A0A0A9FCY9_ARUDO</name>
<reference evidence="1" key="2">
    <citation type="journal article" date="2015" name="Data Brief">
        <title>Shoot transcriptome of the giant reed, Arundo donax.</title>
        <authorList>
            <person name="Barrero R.A."/>
            <person name="Guerrero F.D."/>
            <person name="Moolhuijzen P."/>
            <person name="Goolsby J.A."/>
            <person name="Tidwell J."/>
            <person name="Bellgard S.E."/>
            <person name="Bellgard M.I."/>
        </authorList>
    </citation>
    <scope>NUCLEOTIDE SEQUENCE</scope>
    <source>
        <tissue evidence="1">Shoot tissue taken approximately 20 cm above the soil surface</tissue>
    </source>
</reference>
<proteinExistence type="predicted"/>
<protein>
    <submittedName>
        <fullName evidence="1">Uncharacterized protein</fullName>
    </submittedName>
</protein>
<evidence type="ECO:0000313" key="1">
    <source>
        <dbReference type="EMBL" id="JAE10207.1"/>
    </source>
</evidence>
<dbReference type="AlphaFoldDB" id="A0A0A9FCY9"/>
<organism evidence="1">
    <name type="scientific">Arundo donax</name>
    <name type="common">Giant reed</name>
    <name type="synonym">Donax arundinaceus</name>
    <dbReference type="NCBI Taxonomy" id="35708"/>
    <lineage>
        <taxon>Eukaryota</taxon>
        <taxon>Viridiplantae</taxon>
        <taxon>Streptophyta</taxon>
        <taxon>Embryophyta</taxon>
        <taxon>Tracheophyta</taxon>
        <taxon>Spermatophyta</taxon>
        <taxon>Magnoliopsida</taxon>
        <taxon>Liliopsida</taxon>
        <taxon>Poales</taxon>
        <taxon>Poaceae</taxon>
        <taxon>PACMAD clade</taxon>
        <taxon>Arundinoideae</taxon>
        <taxon>Arundineae</taxon>
        <taxon>Arundo</taxon>
    </lineage>
</organism>
<accession>A0A0A9FCY9</accession>